<dbReference type="OrthoDB" id="6513042at2759"/>
<evidence type="ECO:0000256" key="4">
    <source>
        <dbReference type="ARBA" id="ARBA00022741"/>
    </source>
</evidence>
<dbReference type="GO" id="GO:0051536">
    <property type="term" value="F:iron-sulfur cluster binding"/>
    <property type="evidence" value="ECO:0007669"/>
    <property type="project" value="UniProtKB-KW"/>
</dbReference>
<comment type="cofactor">
    <cofactor evidence="1">
        <name>[4Fe-4S] cluster</name>
        <dbReference type="ChEBI" id="CHEBI:49883"/>
    </cofactor>
</comment>
<dbReference type="PANTHER" id="PTHR36531:SF6">
    <property type="entry name" value="DNA REPLICATION ATP-DEPENDENT HELICASE_NUCLEASE DNA2"/>
    <property type="match status" value="1"/>
</dbReference>
<dbReference type="Proteomes" id="UP000242474">
    <property type="component" value="Unassembled WGS sequence"/>
</dbReference>
<keyword evidence="13" id="KW-1185">Reference proteome</keyword>
<dbReference type="GO" id="GO:0004386">
    <property type="term" value="F:helicase activity"/>
    <property type="evidence" value="ECO:0007669"/>
    <property type="project" value="UniProtKB-KW"/>
</dbReference>
<evidence type="ECO:0000256" key="10">
    <source>
        <dbReference type="SAM" id="MobiDB-lite"/>
    </source>
</evidence>
<keyword evidence="5" id="KW-0378">Hydrolase</keyword>
<reference evidence="12 13" key="1">
    <citation type="journal article" date="2015" name="Genome Biol. Evol.">
        <title>Phylogenomic analyses indicate that early fungi evolved digesting cell walls of algal ancestors of land plants.</title>
        <authorList>
            <person name="Chang Y."/>
            <person name="Wang S."/>
            <person name="Sekimoto S."/>
            <person name="Aerts A.L."/>
            <person name="Choi C."/>
            <person name="Clum A."/>
            <person name="LaButti K.M."/>
            <person name="Lindquist E.A."/>
            <person name="Yee Ngan C."/>
            <person name="Ohm R.A."/>
            <person name="Salamov A.A."/>
            <person name="Grigoriev I.V."/>
            <person name="Spatafora J.W."/>
            <person name="Berbee M.L."/>
        </authorList>
    </citation>
    <scope>NUCLEOTIDE SEQUENCE [LARGE SCALE GENOMIC DNA]</scope>
    <source>
        <strain evidence="12 13">NRRL 1564</strain>
    </source>
</reference>
<feature type="compositionally biased region" description="Polar residues" evidence="10">
    <location>
        <begin position="99"/>
        <end position="108"/>
    </location>
</feature>
<feature type="region of interest" description="Disordered" evidence="10">
    <location>
        <begin position="97"/>
        <end position="116"/>
    </location>
</feature>
<accession>A0A2G5BFA8</accession>
<evidence type="ECO:0000256" key="8">
    <source>
        <dbReference type="ARBA" id="ARBA00023004"/>
    </source>
</evidence>
<evidence type="ECO:0000313" key="12">
    <source>
        <dbReference type="EMBL" id="PIA17672.1"/>
    </source>
</evidence>
<keyword evidence="7" id="KW-0067">ATP-binding</keyword>
<dbReference type="PANTHER" id="PTHR36531">
    <property type="entry name" value="CRISPR-ASSOCIATED EXONUCLEASE CAS4"/>
    <property type="match status" value="1"/>
</dbReference>
<proteinExistence type="predicted"/>
<sequence>MTHAIRRTDSTGIPQKRQRDANKGITQRYHSADSPAVKRSTTQLKVAVDSGSNSGSDDIFWMATSPRGTLKNALRQRTSASASTSQEEPSGIVQRMLESRNTNQSPVRSQKRPGLKIGLSDLSSELDIDTAVDPSETTPLAQRRAVARPLTISKSEKTIDKRLLLSSLLPQKQESEDLANGREGISEYITSSPSLRLQNYDGRSLPLKLELALQQQQSQQSQKSLDADSEIPSPTLDQDSTTKADTLTGTTSADNTGVESDADLLCLDHVDMDSLLAGLDPTDDLDGLMDGLEEDVDGEAPSQRYKDCERCLTLLVTDGCYNGTQQQMPAGTPGARSQKIVRVYSQTAVRERIVLLRDEWEATPIRIGDYVNLVGEIGSEDVVVVDSLGAGVLPILNPDILVSCTHLSDSFTCLRRAVLKDRISEITGDKPPSTVMLIGVLLHDLFQSCALKNKWDDATMSQTIYKLIESNVERLWECQLDEASVYEQVAEMVPEYQAWAQKYMHGAAQADAQYRTHRGGAQAGGSVAVSGILNMEESVWSPKFGLKGKIDLTGATPRIRRTERS</sequence>
<dbReference type="AlphaFoldDB" id="A0A2G5BFA8"/>
<evidence type="ECO:0000256" key="9">
    <source>
        <dbReference type="ARBA" id="ARBA00023014"/>
    </source>
</evidence>
<feature type="domain" description="DNA replication factor Dna2 N-terminal" evidence="11">
    <location>
        <begin position="350"/>
        <end position="553"/>
    </location>
</feature>
<dbReference type="GO" id="GO:0046872">
    <property type="term" value="F:metal ion binding"/>
    <property type="evidence" value="ECO:0007669"/>
    <property type="project" value="UniProtKB-KW"/>
</dbReference>
<dbReference type="STRING" id="763665.A0A2G5BFA8"/>
<protein>
    <submittedName>
        <fullName evidence="12">Dna2-domain-containing protein</fullName>
    </submittedName>
</protein>
<evidence type="ECO:0000259" key="11">
    <source>
        <dbReference type="Pfam" id="PF08696"/>
    </source>
</evidence>
<dbReference type="InterPro" id="IPR014808">
    <property type="entry name" value="DNA_replication_fac_Dna2_N"/>
</dbReference>
<name>A0A2G5BFA8_COERN</name>
<dbReference type="EMBL" id="KZ303493">
    <property type="protein sequence ID" value="PIA17672.1"/>
    <property type="molecule type" value="Genomic_DNA"/>
</dbReference>
<keyword evidence="4" id="KW-0547">Nucleotide-binding</keyword>
<evidence type="ECO:0000256" key="2">
    <source>
        <dbReference type="ARBA" id="ARBA00022722"/>
    </source>
</evidence>
<dbReference type="Pfam" id="PF08696">
    <property type="entry name" value="Dna2"/>
    <property type="match status" value="1"/>
</dbReference>
<keyword evidence="8" id="KW-0408">Iron</keyword>
<dbReference type="InterPro" id="IPR051827">
    <property type="entry name" value="Cas4_exonuclease"/>
</dbReference>
<dbReference type="GO" id="GO:0016787">
    <property type="term" value="F:hydrolase activity"/>
    <property type="evidence" value="ECO:0007669"/>
    <property type="project" value="UniProtKB-KW"/>
</dbReference>
<evidence type="ECO:0000313" key="13">
    <source>
        <dbReference type="Proteomes" id="UP000242474"/>
    </source>
</evidence>
<evidence type="ECO:0000256" key="3">
    <source>
        <dbReference type="ARBA" id="ARBA00022723"/>
    </source>
</evidence>
<feature type="region of interest" description="Disordered" evidence="10">
    <location>
        <begin position="1"/>
        <end position="41"/>
    </location>
</feature>
<feature type="region of interest" description="Disordered" evidence="10">
    <location>
        <begin position="212"/>
        <end position="255"/>
    </location>
</feature>
<keyword evidence="6" id="KW-0347">Helicase</keyword>
<evidence type="ECO:0000256" key="7">
    <source>
        <dbReference type="ARBA" id="ARBA00022840"/>
    </source>
</evidence>
<keyword evidence="3" id="KW-0479">Metal-binding</keyword>
<evidence type="ECO:0000256" key="1">
    <source>
        <dbReference type="ARBA" id="ARBA00001966"/>
    </source>
</evidence>
<keyword evidence="9" id="KW-0411">Iron-sulfur</keyword>
<evidence type="ECO:0000256" key="6">
    <source>
        <dbReference type="ARBA" id="ARBA00022806"/>
    </source>
</evidence>
<feature type="compositionally biased region" description="Polar residues" evidence="10">
    <location>
        <begin position="235"/>
        <end position="255"/>
    </location>
</feature>
<evidence type="ECO:0000256" key="5">
    <source>
        <dbReference type="ARBA" id="ARBA00022801"/>
    </source>
</evidence>
<dbReference type="GO" id="GO:0004518">
    <property type="term" value="F:nuclease activity"/>
    <property type="evidence" value="ECO:0007669"/>
    <property type="project" value="UniProtKB-KW"/>
</dbReference>
<organism evidence="12 13">
    <name type="scientific">Coemansia reversa (strain ATCC 12441 / NRRL 1564)</name>
    <dbReference type="NCBI Taxonomy" id="763665"/>
    <lineage>
        <taxon>Eukaryota</taxon>
        <taxon>Fungi</taxon>
        <taxon>Fungi incertae sedis</taxon>
        <taxon>Zoopagomycota</taxon>
        <taxon>Kickxellomycotina</taxon>
        <taxon>Kickxellomycetes</taxon>
        <taxon>Kickxellales</taxon>
        <taxon>Kickxellaceae</taxon>
        <taxon>Coemansia</taxon>
    </lineage>
</organism>
<dbReference type="GO" id="GO:0005524">
    <property type="term" value="F:ATP binding"/>
    <property type="evidence" value="ECO:0007669"/>
    <property type="project" value="UniProtKB-KW"/>
</dbReference>
<gene>
    <name evidence="12" type="ORF">COEREDRAFT_91733</name>
</gene>
<feature type="compositionally biased region" description="Low complexity" evidence="10">
    <location>
        <begin position="212"/>
        <end position="224"/>
    </location>
</feature>
<keyword evidence="2" id="KW-0540">Nuclease</keyword>